<dbReference type="AlphaFoldDB" id="A0A915I1R2"/>
<evidence type="ECO:0000313" key="2">
    <source>
        <dbReference type="WBParaSite" id="nRc.2.0.1.t07640-RA"/>
    </source>
</evidence>
<dbReference type="WBParaSite" id="nRc.2.0.1.t07640-RA">
    <property type="protein sequence ID" value="nRc.2.0.1.t07640-RA"/>
    <property type="gene ID" value="nRc.2.0.1.g07640"/>
</dbReference>
<sequence length="104" mass="11514">MQTMGVETISGYEILISTPSNKCQNEDATKSVADAISSQAGIANKSQKFPRIISCKMTRIAKNNLKKREKLVIRKITSRTAVLSSSYFKFQLDVEPSTSKMHTG</sequence>
<reference evidence="2" key="1">
    <citation type="submission" date="2022-11" db="UniProtKB">
        <authorList>
            <consortium name="WormBaseParasite"/>
        </authorList>
    </citation>
    <scope>IDENTIFICATION</scope>
</reference>
<accession>A0A915I1R2</accession>
<dbReference type="Proteomes" id="UP000887565">
    <property type="component" value="Unplaced"/>
</dbReference>
<evidence type="ECO:0000313" key="1">
    <source>
        <dbReference type="Proteomes" id="UP000887565"/>
    </source>
</evidence>
<name>A0A915I1R2_ROMCU</name>
<keyword evidence="1" id="KW-1185">Reference proteome</keyword>
<protein>
    <submittedName>
        <fullName evidence="2">Uncharacterized protein</fullName>
    </submittedName>
</protein>
<proteinExistence type="predicted"/>
<organism evidence="1 2">
    <name type="scientific">Romanomermis culicivorax</name>
    <name type="common">Nematode worm</name>
    <dbReference type="NCBI Taxonomy" id="13658"/>
    <lineage>
        <taxon>Eukaryota</taxon>
        <taxon>Metazoa</taxon>
        <taxon>Ecdysozoa</taxon>
        <taxon>Nematoda</taxon>
        <taxon>Enoplea</taxon>
        <taxon>Dorylaimia</taxon>
        <taxon>Mermithida</taxon>
        <taxon>Mermithoidea</taxon>
        <taxon>Mermithidae</taxon>
        <taxon>Romanomermis</taxon>
    </lineage>
</organism>